<sequence>MDQNQNQNQNQNQREEKMKSRDIDWSEICIDALRLILESLSFADFHRAKTVCSNWYSVSKSCVAGSRNRYPWLILFPESELCFKLLDLRHGKIYKTKGLEDEFPNPKSRCVASYGNWLLMLSHRLKFSIFNVFTGERIKIRSLSLRGNVRIERKNNGDFLLEHSWFDRETIINRYIKTAALWIDEETKDFVVFWIYNDQYLFSYKKGDDSWWHFEDTKCLAMAYNKEDQKLFVYTSDHFIKILDYSGDDDMPNEIVEGNMYLNHPFYYDLQPWEYMWKRRVAITTSGDVLIILSLKVLPEIKSQEKRLFYIFKMSVEGSEWERVDSLENQMLVFGDGWLTLEDAKEEDIGGGIIKSDSIYFVADDLWPPQAHTVFQSSAGVFDLARTEISWSRLPHYLSNVRWFVPGSDKK</sequence>
<name>A0ABD1AS43_CARAN</name>
<reference evidence="3 4" key="1">
    <citation type="submission" date="2024-04" db="EMBL/GenBank/DDBJ databases">
        <title>Genome assembly C_amara_ONT_v2.</title>
        <authorList>
            <person name="Yant L."/>
            <person name="Moore C."/>
            <person name="Slenker M."/>
        </authorList>
    </citation>
    <scope>NUCLEOTIDE SEQUENCE [LARGE SCALE GENOMIC DNA]</scope>
    <source>
        <tissue evidence="3">Leaf</tissue>
    </source>
</reference>
<dbReference type="InterPro" id="IPR005174">
    <property type="entry name" value="KIB1-4_b-propeller"/>
</dbReference>
<dbReference type="PANTHER" id="PTHR44259:SF15">
    <property type="entry name" value="F-BOX PROTEIN KIB2-RELATED"/>
    <property type="match status" value="1"/>
</dbReference>
<proteinExistence type="predicted"/>
<dbReference type="InterPro" id="IPR001810">
    <property type="entry name" value="F-box_dom"/>
</dbReference>
<evidence type="ECO:0000313" key="4">
    <source>
        <dbReference type="Proteomes" id="UP001558713"/>
    </source>
</evidence>
<dbReference type="InterPro" id="IPR050942">
    <property type="entry name" value="F-box_BR-signaling"/>
</dbReference>
<feature type="domain" description="KIB1-4 beta-propeller" evidence="2">
    <location>
        <begin position="87"/>
        <end position="383"/>
    </location>
</feature>
<dbReference type="Pfam" id="PF00646">
    <property type="entry name" value="F-box"/>
    <property type="match status" value="1"/>
</dbReference>
<dbReference type="AlphaFoldDB" id="A0ABD1AS43"/>
<feature type="domain" description="F-box" evidence="1">
    <location>
        <begin position="25"/>
        <end position="62"/>
    </location>
</feature>
<comment type="caution">
    <text evidence="3">The sequence shown here is derived from an EMBL/GenBank/DDBJ whole genome shotgun (WGS) entry which is preliminary data.</text>
</comment>
<dbReference type="Pfam" id="PF03478">
    <property type="entry name" value="Beta-prop_KIB1-4"/>
    <property type="match status" value="1"/>
</dbReference>
<evidence type="ECO:0000313" key="3">
    <source>
        <dbReference type="EMBL" id="KAL1206139.1"/>
    </source>
</evidence>
<dbReference type="PANTHER" id="PTHR44259">
    <property type="entry name" value="OS07G0183000 PROTEIN-RELATED"/>
    <property type="match status" value="1"/>
</dbReference>
<organism evidence="3 4">
    <name type="scientific">Cardamine amara subsp. amara</name>
    <dbReference type="NCBI Taxonomy" id="228776"/>
    <lineage>
        <taxon>Eukaryota</taxon>
        <taxon>Viridiplantae</taxon>
        <taxon>Streptophyta</taxon>
        <taxon>Embryophyta</taxon>
        <taxon>Tracheophyta</taxon>
        <taxon>Spermatophyta</taxon>
        <taxon>Magnoliopsida</taxon>
        <taxon>eudicotyledons</taxon>
        <taxon>Gunneridae</taxon>
        <taxon>Pentapetalae</taxon>
        <taxon>rosids</taxon>
        <taxon>malvids</taxon>
        <taxon>Brassicales</taxon>
        <taxon>Brassicaceae</taxon>
        <taxon>Cardamineae</taxon>
        <taxon>Cardamine</taxon>
    </lineage>
</organism>
<evidence type="ECO:0000259" key="1">
    <source>
        <dbReference type="Pfam" id="PF00646"/>
    </source>
</evidence>
<dbReference type="EMBL" id="JBANAX010000507">
    <property type="protein sequence ID" value="KAL1206139.1"/>
    <property type="molecule type" value="Genomic_DNA"/>
</dbReference>
<protein>
    <submittedName>
        <fullName evidence="3">F-box protein</fullName>
    </submittedName>
</protein>
<accession>A0ABD1AS43</accession>
<evidence type="ECO:0000259" key="2">
    <source>
        <dbReference type="Pfam" id="PF03478"/>
    </source>
</evidence>
<dbReference type="Proteomes" id="UP001558713">
    <property type="component" value="Unassembled WGS sequence"/>
</dbReference>
<gene>
    <name evidence="3" type="ORF">V5N11_020364</name>
</gene>
<keyword evidence="4" id="KW-1185">Reference proteome</keyword>